<sequence length="144" mass="16055">MSEQESSSESHDFILPPSTSTPDLLSLTKPSSSKNGTPIKPETNGTSSATATPEKREKYHRESAEVAKKKIKLDINPLLDSPDKNGNSECENLCEQYECSNRNCCLQLNQSCTAKIKPEAEAEYFHLTKCEHICMICCEDLKRV</sequence>
<reference evidence="2" key="1">
    <citation type="submission" date="2022-11" db="UniProtKB">
        <authorList>
            <consortium name="WormBaseParasite"/>
        </authorList>
    </citation>
    <scope>IDENTIFICATION</scope>
</reference>
<name>A0AC35G7E3_9BILA</name>
<protein>
    <submittedName>
        <fullName evidence="2">Mannose-6-phosphate isomerase</fullName>
    </submittedName>
</protein>
<accession>A0AC35G7E3</accession>
<proteinExistence type="predicted"/>
<organism evidence="1 2">
    <name type="scientific">Panagrolaimus sp. PS1159</name>
    <dbReference type="NCBI Taxonomy" id="55785"/>
    <lineage>
        <taxon>Eukaryota</taxon>
        <taxon>Metazoa</taxon>
        <taxon>Ecdysozoa</taxon>
        <taxon>Nematoda</taxon>
        <taxon>Chromadorea</taxon>
        <taxon>Rhabditida</taxon>
        <taxon>Tylenchina</taxon>
        <taxon>Panagrolaimomorpha</taxon>
        <taxon>Panagrolaimoidea</taxon>
        <taxon>Panagrolaimidae</taxon>
        <taxon>Panagrolaimus</taxon>
    </lineage>
</organism>
<dbReference type="Proteomes" id="UP000887580">
    <property type="component" value="Unplaced"/>
</dbReference>
<dbReference type="WBParaSite" id="PS1159_v2.g24762.t1">
    <property type="protein sequence ID" value="PS1159_v2.g24762.t1"/>
    <property type="gene ID" value="PS1159_v2.g24762"/>
</dbReference>
<evidence type="ECO:0000313" key="2">
    <source>
        <dbReference type="WBParaSite" id="PS1159_v2.g24762.t1"/>
    </source>
</evidence>
<evidence type="ECO:0000313" key="1">
    <source>
        <dbReference type="Proteomes" id="UP000887580"/>
    </source>
</evidence>